<dbReference type="Gene3D" id="3.40.50.300">
    <property type="entry name" value="P-loop containing nucleotide triphosphate hydrolases"/>
    <property type="match status" value="1"/>
</dbReference>
<proteinExistence type="predicted"/>
<dbReference type="SUPFAM" id="SSF53795">
    <property type="entry name" value="PEP carboxykinase-like"/>
    <property type="match status" value="1"/>
</dbReference>
<dbReference type="AlphaFoldDB" id="A0A1N6QCR9"/>
<dbReference type="RefSeq" id="WP_076425237.1">
    <property type="nucleotide sequence ID" value="NZ_FTMP01000002.1"/>
</dbReference>
<dbReference type="Proteomes" id="UP000185841">
    <property type="component" value="Unassembled WGS sequence"/>
</dbReference>
<dbReference type="GO" id="GO:0000155">
    <property type="term" value="F:phosphorelay sensor kinase activity"/>
    <property type="evidence" value="ECO:0007669"/>
    <property type="project" value="InterPro"/>
</dbReference>
<sequence length="299" mass="32349">MFDYSLCGWHLRSDRSLPLIAAPDVSQSTPDIYVTHAGIPCIDQPTLFSSPFVTLYANDQALIRIGHTVSLLVTAGQHIIIEAGSETTQGEIMTFLLGPALGMICHQRQALPLHGASIRIGHAAVTLVGNSGAGKSTTSTALISRGHQLLCDDITVVDPLKTEVQPSFPTIKLWQDAASALSIQTDNLQTVRVGLKKYHYPVGSSFSSLPTRLQAIIILAPRSHIASAELIPLGKIGALAQLRQHIYRPRLAKLLGAEQIYFKQLGQLISTVPVMVLERPDNLSQLDRAIKLIEHAVAP</sequence>
<evidence type="ECO:0000259" key="1">
    <source>
        <dbReference type="Pfam" id="PF07475"/>
    </source>
</evidence>
<keyword evidence="2" id="KW-0808">Transferase</keyword>
<keyword evidence="2" id="KW-0418">Kinase</keyword>
<organism evidence="2 3">
    <name type="scientific">Aquipseudomonas alcaligenes</name>
    <name type="common">Pseudomonas alcaligenes</name>
    <dbReference type="NCBI Taxonomy" id="43263"/>
    <lineage>
        <taxon>Bacteria</taxon>
        <taxon>Pseudomonadati</taxon>
        <taxon>Pseudomonadota</taxon>
        <taxon>Gammaproteobacteria</taxon>
        <taxon>Pseudomonadales</taxon>
        <taxon>Pseudomonadaceae</taxon>
        <taxon>Aquipseudomonas</taxon>
    </lineage>
</organism>
<gene>
    <name evidence="2" type="ORF">SAMN05878282_102379</name>
</gene>
<dbReference type="InterPro" id="IPR011104">
    <property type="entry name" value="Hpr_kin/Pase_C"/>
</dbReference>
<name>A0A1N6QCR9_AQUAC</name>
<protein>
    <submittedName>
        <fullName evidence="2">Hpr(Ser) kinase/phosphatase</fullName>
    </submittedName>
</protein>
<dbReference type="GO" id="GO:0005524">
    <property type="term" value="F:ATP binding"/>
    <property type="evidence" value="ECO:0007669"/>
    <property type="project" value="InterPro"/>
</dbReference>
<dbReference type="InterPro" id="IPR027417">
    <property type="entry name" value="P-loop_NTPase"/>
</dbReference>
<dbReference type="Pfam" id="PF07475">
    <property type="entry name" value="Hpr_kinase_C"/>
    <property type="match status" value="1"/>
</dbReference>
<reference evidence="2 3" key="1">
    <citation type="submission" date="2017-01" db="EMBL/GenBank/DDBJ databases">
        <authorList>
            <person name="Mah S.A."/>
            <person name="Swanson W.J."/>
            <person name="Moy G.W."/>
            <person name="Vacquier V.D."/>
        </authorList>
    </citation>
    <scope>NUCLEOTIDE SEQUENCE [LARGE SCALE GENOMIC DNA]</scope>
    <source>
        <strain evidence="2 3">RU36E</strain>
    </source>
</reference>
<evidence type="ECO:0000313" key="3">
    <source>
        <dbReference type="Proteomes" id="UP000185841"/>
    </source>
</evidence>
<dbReference type="EMBL" id="FTMP01000002">
    <property type="protein sequence ID" value="SIQ14384.1"/>
    <property type="molecule type" value="Genomic_DNA"/>
</dbReference>
<evidence type="ECO:0000313" key="2">
    <source>
        <dbReference type="EMBL" id="SIQ14384.1"/>
    </source>
</evidence>
<accession>A0A1N6QCR9</accession>
<dbReference type="GO" id="GO:0006109">
    <property type="term" value="P:regulation of carbohydrate metabolic process"/>
    <property type="evidence" value="ECO:0007669"/>
    <property type="project" value="InterPro"/>
</dbReference>
<feature type="domain" description="HPr kinase/phosphorylase C-terminal" evidence="1">
    <location>
        <begin position="113"/>
        <end position="161"/>
    </location>
</feature>